<proteinExistence type="predicted"/>
<protein>
    <submittedName>
        <fullName evidence="1">Uncharacterized protein</fullName>
    </submittedName>
</protein>
<accession>A0ABW3LKB7</accession>
<reference evidence="2" key="1">
    <citation type="journal article" date="2019" name="Int. J. Syst. Evol. Microbiol.">
        <title>The Global Catalogue of Microorganisms (GCM) 10K type strain sequencing project: providing services to taxonomists for standard genome sequencing and annotation.</title>
        <authorList>
            <consortium name="The Broad Institute Genomics Platform"/>
            <consortium name="The Broad Institute Genome Sequencing Center for Infectious Disease"/>
            <person name="Wu L."/>
            <person name="Ma J."/>
        </authorList>
    </citation>
    <scope>NUCLEOTIDE SEQUENCE [LARGE SCALE GENOMIC DNA]</scope>
    <source>
        <strain evidence="2">CCUG 56754</strain>
    </source>
</reference>
<organism evidence="1 2">
    <name type="scientific">Virgibacillus byunsanensis</name>
    <dbReference type="NCBI Taxonomy" id="570945"/>
    <lineage>
        <taxon>Bacteria</taxon>
        <taxon>Bacillati</taxon>
        <taxon>Bacillota</taxon>
        <taxon>Bacilli</taxon>
        <taxon>Bacillales</taxon>
        <taxon>Bacillaceae</taxon>
        <taxon>Virgibacillus</taxon>
    </lineage>
</organism>
<gene>
    <name evidence="1" type="ORF">ACFQ3N_05565</name>
</gene>
<sequence length="91" mass="10360">MQDASNQFMIILGLFRKFVTIDINCYIIDINCDVTLGLFLRTRAIVAVWDRYGRMLSAGTASASEAENHRFGVFRHVLFPQESPPSAHPDW</sequence>
<evidence type="ECO:0000313" key="1">
    <source>
        <dbReference type="EMBL" id="MFD1037874.1"/>
    </source>
</evidence>
<name>A0ABW3LKB7_9BACI</name>
<comment type="caution">
    <text evidence="1">The sequence shown here is derived from an EMBL/GenBank/DDBJ whole genome shotgun (WGS) entry which is preliminary data.</text>
</comment>
<evidence type="ECO:0000313" key="2">
    <source>
        <dbReference type="Proteomes" id="UP001597040"/>
    </source>
</evidence>
<keyword evidence="2" id="KW-1185">Reference proteome</keyword>
<dbReference type="EMBL" id="JBHTKJ010000012">
    <property type="protein sequence ID" value="MFD1037874.1"/>
    <property type="molecule type" value="Genomic_DNA"/>
</dbReference>
<dbReference type="Proteomes" id="UP001597040">
    <property type="component" value="Unassembled WGS sequence"/>
</dbReference>